<evidence type="ECO:0000313" key="3">
    <source>
        <dbReference type="Proteomes" id="UP000284841"/>
    </source>
</evidence>
<keyword evidence="2" id="KW-0808">Transferase</keyword>
<dbReference type="Pfam" id="PF08241">
    <property type="entry name" value="Methyltransf_11"/>
    <property type="match status" value="1"/>
</dbReference>
<sequence length="203" mass="22955">MNAKSWDRFAKIYDGFMAKDALAYEQMYDLIRRKVKDKTVLELATGTGLIAGHIVKKATHIEATDFSAEMIEKAKKNYNSTKLHFSVQDARTLPYADQSFDVVIIANALHIMPEPEKALSEIKRVLKDDGILIAPNFTDADSSFKTRLRLRFMSAAGFKLTSKWSGDAYIAFLRKNGWLIESAKTLKAAFPLTYVECKKEMNS</sequence>
<dbReference type="PANTHER" id="PTHR43591:SF110">
    <property type="entry name" value="RHODANESE DOMAIN-CONTAINING PROTEIN"/>
    <property type="match status" value="1"/>
</dbReference>
<dbReference type="CDD" id="cd02440">
    <property type="entry name" value="AdoMet_MTases"/>
    <property type="match status" value="1"/>
</dbReference>
<dbReference type="AlphaFoldDB" id="A0A415DZE9"/>
<dbReference type="STRING" id="1776384.GCA_900086585_01621"/>
<name>A0A415DZE9_9FIRM</name>
<feature type="domain" description="Methyltransferase type 11" evidence="1">
    <location>
        <begin position="41"/>
        <end position="133"/>
    </location>
</feature>
<dbReference type="Gene3D" id="3.40.50.150">
    <property type="entry name" value="Vaccinia Virus protein VP39"/>
    <property type="match status" value="1"/>
</dbReference>
<dbReference type="OrthoDB" id="9808140at2"/>
<dbReference type="GO" id="GO:0008757">
    <property type="term" value="F:S-adenosylmethionine-dependent methyltransferase activity"/>
    <property type="evidence" value="ECO:0007669"/>
    <property type="project" value="InterPro"/>
</dbReference>
<reference evidence="2 3" key="1">
    <citation type="submission" date="2018-08" db="EMBL/GenBank/DDBJ databases">
        <title>A genome reference for cultivated species of the human gut microbiota.</title>
        <authorList>
            <person name="Zou Y."/>
            <person name="Xue W."/>
            <person name="Luo G."/>
        </authorList>
    </citation>
    <scope>NUCLEOTIDE SEQUENCE [LARGE SCALE GENOMIC DNA]</scope>
    <source>
        <strain evidence="2 3">AM07-24</strain>
    </source>
</reference>
<dbReference type="GO" id="GO:0032259">
    <property type="term" value="P:methylation"/>
    <property type="evidence" value="ECO:0007669"/>
    <property type="project" value="UniProtKB-KW"/>
</dbReference>
<evidence type="ECO:0000259" key="1">
    <source>
        <dbReference type="Pfam" id="PF08241"/>
    </source>
</evidence>
<keyword evidence="3" id="KW-1185">Reference proteome</keyword>
<dbReference type="Proteomes" id="UP000284841">
    <property type="component" value="Unassembled WGS sequence"/>
</dbReference>
<gene>
    <name evidence="2" type="ORF">DW099_14905</name>
</gene>
<dbReference type="InterPro" id="IPR013216">
    <property type="entry name" value="Methyltransf_11"/>
</dbReference>
<proteinExistence type="predicted"/>
<organism evidence="2 3">
    <name type="scientific">Emergencia timonensis</name>
    <dbReference type="NCBI Taxonomy" id="1776384"/>
    <lineage>
        <taxon>Bacteria</taxon>
        <taxon>Bacillati</taxon>
        <taxon>Bacillota</taxon>
        <taxon>Clostridia</taxon>
        <taxon>Peptostreptococcales</taxon>
        <taxon>Anaerovoracaceae</taxon>
        <taxon>Emergencia</taxon>
    </lineage>
</organism>
<protein>
    <submittedName>
        <fullName evidence="2">Class I SAM-dependent methyltransferase</fullName>
    </submittedName>
</protein>
<evidence type="ECO:0000313" key="2">
    <source>
        <dbReference type="EMBL" id="RHJ86207.1"/>
    </source>
</evidence>
<keyword evidence="2" id="KW-0489">Methyltransferase</keyword>
<comment type="caution">
    <text evidence="2">The sequence shown here is derived from an EMBL/GenBank/DDBJ whole genome shotgun (WGS) entry which is preliminary data.</text>
</comment>
<dbReference type="PANTHER" id="PTHR43591">
    <property type="entry name" value="METHYLTRANSFERASE"/>
    <property type="match status" value="1"/>
</dbReference>
<dbReference type="SUPFAM" id="SSF53335">
    <property type="entry name" value="S-adenosyl-L-methionine-dependent methyltransferases"/>
    <property type="match status" value="1"/>
</dbReference>
<accession>A0A415DZE9</accession>
<dbReference type="InterPro" id="IPR029063">
    <property type="entry name" value="SAM-dependent_MTases_sf"/>
</dbReference>
<dbReference type="EMBL" id="QRMS01000004">
    <property type="protein sequence ID" value="RHJ86207.1"/>
    <property type="molecule type" value="Genomic_DNA"/>
</dbReference>